<dbReference type="Pfam" id="PF08029">
    <property type="entry name" value="HisG_C"/>
    <property type="match status" value="1"/>
</dbReference>
<dbReference type="PROSITE" id="PS01316">
    <property type="entry name" value="ATP_P_PHORIBOSYLTR"/>
    <property type="match status" value="1"/>
</dbReference>
<dbReference type="SUPFAM" id="SSF53850">
    <property type="entry name" value="Periplasmic binding protein-like II"/>
    <property type="match status" value="1"/>
</dbReference>
<dbReference type="Pfam" id="PF01634">
    <property type="entry name" value="HisG"/>
    <property type="match status" value="1"/>
</dbReference>
<evidence type="ECO:0000313" key="11">
    <source>
        <dbReference type="Proteomes" id="UP001301350"/>
    </source>
</evidence>
<dbReference type="Gene3D" id="3.40.190.10">
    <property type="entry name" value="Periplasmic binding protein-like II"/>
    <property type="match status" value="2"/>
</dbReference>
<dbReference type="NCBIfam" id="TIGR03455">
    <property type="entry name" value="HisG_C-term"/>
    <property type="match status" value="1"/>
</dbReference>
<dbReference type="EMBL" id="JANCYW010000004">
    <property type="protein sequence ID" value="KAK4535299.1"/>
    <property type="molecule type" value="Genomic_DNA"/>
</dbReference>
<evidence type="ECO:0000259" key="8">
    <source>
        <dbReference type="Pfam" id="PF01634"/>
    </source>
</evidence>
<dbReference type="PANTHER" id="PTHR21403:SF8">
    <property type="entry name" value="ATP PHOSPHORIBOSYLTRANSFERASE"/>
    <property type="match status" value="1"/>
</dbReference>
<comment type="pathway">
    <text evidence="2">Amino-acid biosynthesis; L-histidine biosynthesis; L-histidine from 5-phospho-alpha-D-ribose 1-diphosphate: step 1/9.</text>
</comment>
<dbReference type="InterPro" id="IPR011322">
    <property type="entry name" value="N-reg_PII-like_a/b"/>
</dbReference>
<dbReference type="InterPro" id="IPR013820">
    <property type="entry name" value="ATP_PRibTrfase_cat"/>
</dbReference>
<keyword evidence="5" id="KW-0328">Glycosyltransferase</keyword>
<accession>A0AAV9IST2</accession>
<dbReference type="NCBIfam" id="TIGR00070">
    <property type="entry name" value="hisG"/>
    <property type="match status" value="1"/>
</dbReference>
<dbReference type="InterPro" id="IPR015867">
    <property type="entry name" value="N-reg_PII/ATP_PRibTrfase_C"/>
</dbReference>
<keyword evidence="7" id="KW-0368">Histidine biosynthesis</keyword>
<dbReference type="Proteomes" id="UP001301350">
    <property type="component" value="Unassembled WGS sequence"/>
</dbReference>
<sequence length="420" mass="46622">MTFVSNLKAPNGRAGRLHNSSLIPGSHACERISLPRWRCARRRLVLLPRWRLELEPPRLETIIPNSAPESVERSTIRLAVPSKGDMHRQTLDLLRECGLEVDVRNPRQYRAGICNFPGVELWFQRPPDIVHKVKDGTLDVGVVGHDLVAEHNGDSRDVVALYDRLDFGVCRLGLGVPILWTDVCTVEDLRRRSETMPQPLRIVTKFPAQSQRFLQAAGLTRYALLYQDGALEAAVQLGSADCIIDLISSGVTLRENNLKELHGGTVLHSEMQLIGNRARLSADGLQAPDAKRLRAFVRELVERLDAHFAAREHFNVIANIRGESAGDVARRLGESTDLVGMDGPTISSVVPPRGVAHGMYAVGVVVKKTRLYPAMRQLRRVGGRGVCVLPVTFVFDGSAERWRRLCAELSISADEDDLPE</sequence>
<evidence type="ECO:0000256" key="7">
    <source>
        <dbReference type="ARBA" id="ARBA00023102"/>
    </source>
</evidence>
<dbReference type="GO" id="GO:0000105">
    <property type="term" value="P:L-histidine biosynthetic process"/>
    <property type="evidence" value="ECO:0007669"/>
    <property type="project" value="UniProtKB-KW"/>
</dbReference>
<evidence type="ECO:0000256" key="3">
    <source>
        <dbReference type="ARBA" id="ARBA00011946"/>
    </source>
</evidence>
<dbReference type="InterPro" id="IPR018198">
    <property type="entry name" value="ATP_PRibTrfase_CS"/>
</dbReference>
<dbReference type="InterPro" id="IPR013115">
    <property type="entry name" value="HisG_C"/>
</dbReference>
<dbReference type="AlphaFoldDB" id="A0AAV9IST2"/>
<evidence type="ECO:0000256" key="1">
    <source>
        <dbReference type="ARBA" id="ARBA00000915"/>
    </source>
</evidence>
<gene>
    <name evidence="10" type="ORF">CDCA_CDCA04G1324</name>
</gene>
<dbReference type="EC" id="2.4.2.17" evidence="3"/>
<dbReference type="GO" id="GO:0000287">
    <property type="term" value="F:magnesium ion binding"/>
    <property type="evidence" value="ECO:0007669"/>
    <property type="project" value="InterPro"/>
</dbReference>
<feature type="domain" description="ATP phosphoribosyltransferase catalytic" evidence="8">
    <location>
        <begin position="125"/>
        <end position="290"/>
    </location>
</feature>
<dbReference type="InterPro" id="IPR001348">
    <property type="entry name" value="ATP_PRibTrfase_HisG"/>
</dbReference>
<evidence type="ECO:0000256" key="6">
    <source>
        <dbReference type="ARBA" id="ARBA00022679"/>
    </source>
</evidence>
<comment type="caution">
    <text evidence="10">The sequence shown here is derived from an EMBL/GenBank/DDBJ whole genome shotgun (WGS) entry which is preliminary data.</text>
</comment>
<evidence type="ECO:0000256" key="2">
    <source>
        <dbReference type="ARBA" id="ARBA00004667"/>
    </source>
</evidence>
<feature type="domain" description="Histidine biosynthesis HisG C-terminal" evidence="9">
    <location>
        <begin position="310"/>
        <end position="391"/>
    </location>
</feature>
<keyword evidence="4" id="KW-0028">Amino-acid biosynthesis</keyword>
<proteinExistence type="predicted"/>
<dbReference type="GO" id="GO:0003879">
    <property type="term" value="F:ATP phosphoribosyltransferase activity"/>
    <property type="evidence" value="ECO:0007669"/>
    <property type="project" value="UniProtKB-EC"/>
</dbReference>
<dbReference type="Gene3D" id="3.30.70.120">
    <property type="match status" value="1"/>
</dbReference>
<dbReference type="GO" id="GO:0005737">
    <property type="term" value="C:cytoplasm"/>
    <property type="evidence" value="ECO:0007669"/>
    <property type="project" value="InterPro"/>
</dbReference>
<evidence type="ECO:0000259" key="9">
    <source>
        <dbReference type="Pfam" id="PF08029"/>
    </source>
</evidence>
<name>A0AAV9IST2_CYACA</name>
<dbReference type="SUPFAM" id="SSF54913">
    <property type="entry name" value="GlnB-like"/>
    <property type="match status" value="1"/>
</dbReference>
<keyword evidence="6" id="KW-0808">Transferase</keyword>
<reference evidence="10 11" key="1">
    <citation type="submission" date="2022-07" db="EMBL/GenBank/DDBJ databases">
        <title>Genome-wide signatures of adaptation to extreme environments.</title>
        <authorList>
            <person name="Cho C.H."/>
            <person name="Yoon H.S."/>
        </authorList>
    </citation>
    <scope>NUCLEOTIDE SEQUENCE [LARGE SCALE GENOMIC DNA]</scope>
    <source>
        <strain evidence="10 11">DBV 063 E5</strain>
    </source>
</reference>
<organism evidence="10 11">
    <name type="scientific">Cyanidium caldarium</name>
    <name type="common">Red alga</name>
    <dbReference type="NCBI Taxonomy" id="2771"/>
    <lineage>
        <taxon>Eukaryota</taxon>
        <taxon>Rhodophyta</taxon>
        <taxon>Bangiophyceae</taxon>
        <taxon>Cyanidiales</taxon>
        <taxon>Cyanidiaceae</taxon>
        <taxon>Cyanidium</taxon>
    </lineage>
</organism>
<protein>
    <recommendedName>
        <fullName evidence="3">ATP phosphoribosyltransferase</fullName>
        <ecNumber evidence="3">2.4.2.17</ecNumber>
    </recommendedName>
</protein>
<keyword evidence="11" id="KW-1185">Reference proteome</keyword>
<evidence type="ECO:0000313" key="10">
    <source>
        <dbReference type="EMBL" id="KAK4535299.1"/>
    </source>
</evidence>
<evidence type="ECO:0000256" key="4">
    <source>
        <dbReference type="ARBA" id="ARBA00022605"/>
    </source>
</evidence>
<dbReference type="PANTHER" id="PTHR21403">
    <property type="entry name" value="ATP PHOSPHORIBOSYLTRANSFERASE ATP-PRTASE"/>
    <property type="match status" value="1"/>
</dbReference>
<comment type="catalytic activity">
    <reaction evidence="1">
        <text>1-(5-phospho-beta-D-ribosyl)-ATP + diphosphate = 5-phospho-alpha-D-ribose 1-diphosphate + ATP</text>
        <dbReference type="Rhea" id="RHEA:18473"/>
        <dbReference type="ChEBI" id="CHEBI:30616"/>
        <dbReference type="ChEBI" id="CHEBI:33019"/>
        <dbReference type="ChEBI" id="CHEBI:58017"/>
        <dbReference type="ChEBI" id="CHEBI:73183"/>
        <dbReference type="EC" id="2.4.2.17"/>
    </reaction>
</comment>
<evidence type="ECO:0000256" key="5">
    <source>
        <dbReference type="ARBA" id="ARBA00022676"/>
    </source>
</evidence>